<evidence type="ECO:0000313" key="1">
    <source>
        <dbReference type="EMBL" id="GLP98145.1"/>
    </source>
</evidence>
<dbReference type="Proteomes" id="UP001161422">
    <property type="component" value="Unassembled WGS sequence"/>
</dbReference>
<evidence type="ECO:0000313" key="2">
    <source>
        <dbReference type="Proteomes" id="UP001161422"/>
    </source>
</evidence>
<reference evidence="1" key="1">
    <citation type="journal article" date="2014" name="Int. J. Syst. Evol. Microbiol.">
        <title>Complete genome sequence of Corynebacterium casei LMG S-19264T (=DSM 44701T), isolated from a smear-ripened cheese.</title>
        <authorList>
            <consortium name="US DOE Joint Genome Institute (JGI-PGF)"/>
            <person name="Walter F."/>
            <person name="Albersmeier A."/>
            <person name="Kalinowski J."/>
            <person name="Ruckert C."/>
        </authorList>
    </citation>
    <scope>NUCLEOTIDE SEQUENCE</scope>
    <source>
        <strain evidence="1">NBRC 101628</strain>
    </source>
</reference>
<keyword evidence="2" id="KW-1185">Reference proteome</keyword>
<gene>
    <name evidence="1" type="ORF">GCM10007895_34520</name>
</gene>
<accession>A0AA37RZ66</accession>
<dbReference type="NCBIfam" id="TIGR02922">
    <property type="entry name" value="TIGR02922 family protein"/>
    <property type="match status" value="1"/>
</dbReference>
<dbReference type="InterPro" id="IPR014271">
    <property type="entry name" value="CHP02922"/>
</dbReference>
<evidence type="ECO:0008006" key="3">
    <source>
        <dbReference type="Google" id="ProtNLM"/>
    </source>
</evidence>
<protein>
    <recommendedName>
        <fullName evidence="3">TIGR02922 family protein</fullName>
    </recommendedName>
</protein>
<sequence>MQPEVNQVTVFYYDSDELLTLKTALLSDLNVSNDRVILPQGFRHDKIIVAVCEGEVKVLNALGDRVDQEPARLQFA</sequence>
<dbReference type="AlphaFoldDB" id="A0AA37RZ66"/>
<dbReference type="EMBL" id="BSNC01000019">
    <property type="protein sequence ID" value="GLP98145.1"/>
    <property type="molecule type" value="Genomic_DNA"/>
</dbReference>
<dbReference type="RefSeq" id="WP_095504474.1">
    <property type="nucleotide sequence ID" value="NZ_BSNC01000019.1"/>
</dbReference>
<comment type="caution">
    <text evidence="1">The sequence shown here is derived from an EMBL/GenBank/DDBJ whole genome shotgun (WGS) entry which is preliminary data.</text>
</comment>
<organism evidence="1 2">
    <name type="scientific">Paraferrimonas sedimenticola</name>
    <dbReference type="NCBI Taxonomy" id="375674"/>
    <lineage>
        <taxon>Bacteria</taxon>
        <taxon>Pseudomonadati</taxon>
        <taxon>Pseudomonadota</taxon>
        <taxon>Gammaproteobacteria</taxon>
        <taxon>Alteromonadales</taxon>
        <taxon>Ferrimonadaceae</taxon>
        <taxon>Paraferrimonas</taxon>
    </lineage>
</organism>
<proteinExistence type="predicted"/>
<dbReference type="Pfam" id="PF09558">
    <property type="entry name" value="DUF2375"/>
    <property type="match status" value="1"/>
</dbReference>
<name>A0AA37RZ66_9GAMM</name>
<reference evidence="1" key="2">
    <citation type="submission" date="2023-01" db="EMBL/GenBank/DDBJ databases">
        <title>Draft genome sequence of Paraferrimonas sedimenticola strain NBRC 101628.</title>
        <authorList>
            <person name="Sun Q."/>
            <person name="Mori K."/>
        </authorList>
    </citation>
    <scope>NUCLEOTIDE SEQUENCE</scope>
    <source>
        <strain evidence="1">NBRC 101628</strain>
    </source>
</reference>